<dbReference type="Gene3D" id="3.10.100.10">
    <property type="entry name" value="Mannose-Binding Protein A, subunit A"/>
    <property type="match status" value="1"/>
</dbReference>
<feature type="transmembrane region" description="Helical" evidence="2">
    <location>
        <begin position="682"/>
        <end position="703"/>
    </location>
</feature>
<reference evidence="5 6" key="1">
    <citation type="submission" date="2018-04" db="EMBL/GenBank/DDBJ databases">
        <title>The genome of golden apple snail Pomacea canaliculata provides insight into stress tolerance and invasive adaptation.</title>
        <authorList>
            <person name="Liu C."/>
            <person name="Liu B."/>
            <person name="Ren Y."/>
            <person name="Zhang Y."/>
            <person name="Wang H."/>
            <person name="Li S."/>
            <person name="Jiang F."/>
            <person name="Yin L."/>
            <person name="Zhang G."/>
            <person name="Qian W."/>
            <person name="Fan W."/>
        </authorList>
    </citation>
    <scope>NUCLEOTIDE SEQUENCE [LARGE SCALE GENOMIC DNA]</scope>
    <source>
        <strain evidence="5">SZHN2017</strain>
        <tissue evidence="5">Muscle</tissue>
    </source>
</reference>
<dbReference type="InterPro" id="IPR016186">
    <property type="entry name" value="C-type_lectin-like/link_sf"/>
</dbReference>
<feature type="region of interest" description="Disordered" evidence="1">
    <location>
        <begin position="441"/>
        <end position="482"/>
    </location>
</feature>
<dbReference type="Pfam" id="PF00059">
    <property type="entry name" value="Lectin_C"/>
    <property type="match status" value="1"/>
</dbReference>
<comment type="caution">
    <text evidence="5">The sequence shown here is derived from an EMBL/GenBank/DDBJ whole genome shotgun (WGS) entry which is preliminary data.</text>
</comment>
<name>A0A2T7PJ92_POMCA</name>
<feature type="region of interest" description="Disordered" evidence="1">
    <location>
        <begin position="252"/>
        <end position="328"/>
    </location>
</feature>
<keyword evidence="2" id="KW-0472">Membrane</keyword>
<feature type="compositionally biased region" description="Basic and acidic residues" evidence="1">
    <location>
        <begin position="300"/>
        <end position="309"/>
    </location>
</feature>
<keyword evidence="2" id="KW-0812">Transmembrane</keyword>
<protein>
    <recommendedName>
        <fullName evidence="4">C-type lectin domain-containing protein</fullName>
    </recommendedName>
</protein>
<dbReference type="AlphaFoldDB" id="A0A2T7PJ92"/>
<keyword evidence="3" id="KW-0732">Signal</keyword>
<feature type="domain" description="C-type lectin" evidence="4">
    <location>
        <begin position="490"/>
        <end position="602"/>
    </location>
</feature>
<organism evidence="5 6">
    <name type="scientific">Pomacea canaliculata</name>
    <name type="common">Golden apple snail</name>
    <dbReference type="NCBI Taxonomy" id="400727"/>
    <lineage>
        <taxon>Eukaryota</taxon>
        <taxon>Metazoa</taxon>
        <taxon>Spiralia</taxon>
        <taxon>Lophotrochozoa</taxon>
        <taxon>Mollusca</taxon>
        <taxon>Gastropoda</taxon>
        <taxon>Caenogastropoda</taxon>
        <taxon>Architaenioglossa</taxon>
        <taxon>Ampullarioidea</taxon>
        <taxon>Ampullariidae</taxon>
        <taxon>Pomacea</taxon>
    </lineage>
</organism>
<dbReference type="InterPro" id="IPR001304">
    <property type="entry name" value="C-type_lectin-like"/>
</dbReference>
<feature type="compositionally biased region" description="Polar residues" evidence="1">
    <location>
        <begin position="258"/>
        <end position="282"/>
    </location>
</feature>
<keyword evidence="2" id="KW-1133">Transmembrane helix</keyword>
<feature type="compositionally biased region" description="Low complexity" evidence="1">
    <location>
        <begin position="283"/>
        <end position="299"/>
    </location>
</feature>
<dbReference type="EMBL" id="PZQS01000003">
    <property type="protein sequence ID" value="PVD33477.1"/>
    <property type="molecule type" value="Genomic_DNA"/>
</dbReference>
<evidence type="ECO:0000259" key="4">
    <source>
        <dbReference type="Pfam" id="PF00059"/>
    </source>
</evidence>
<evidence type="ECO:0000313" key="5">
    <source>
        <dbReference type="EMBL" id="PVD33477.1"/>
    </source>
</evidence>
<gene>
    <name evidence="5" type="ORF">C0Q70_04733</name>
</gene>
<dbReference type="CDD" id="cd00037">
    <property type="entry name" value="CLECT"/>
    <property type="match status" value="1"/>
</dbReference>
<feature type="signal peptide" evidence="3">
    <location>
        <begin position="1"/>
        <end position="31"/>
    </location>
</feature>
<evidence type="ECO:0000256" key="3">
    <source>
        <dbReference type="SAM" id="SignalP"/>
    </source>
</evidence>
<proteinExistence type="predicted"/>
<accession>A0A2T7PJ92</accession>
<sequence>MVARRRQRFILLWMLVATWECLPYFCTPVTGQDIWTGLFSRNPKVAADVWEAKCLAHPDRLVLWGANEPDNIGRHLCARYKLTTGKLHTRSCGDSLSVVCEFDAGNCHYSTASGLVPKLQRNESLSGTTMNSCWDQCMKYPPTATGQECVGAVYSSGKCTGYVGDTLVFAWSLTGDLSVITMAKECFDVNVNRCYNSYTYVDKSSKPRPAGDPCNPFRRSILLVVPTSTCRQTTTTSTQTQPSVLTTILATGEHSSEKLQTQATWPTTEISTQEVSETSATPTVSGSTSLESSLQTTTERAADISRSDETTAENTSNERTEELTTGIDLRIRKRPLSLTMEETVHRPEMSYRQERTFLGWSAANVPLHEIQSQRLLMATHHAPQHHVQVQKKSHLPVGSPSVYTSTCSATFVIVVGVGGFLFVVCDINRFAGVCGKNPVQQSRRCHRHKHRSQGDICPQLTGPGTGDNNDTKRRNNSSSLDTVFRSQSLSGTRASNFCKSLGGHLPVLNTKIKWNGFRATADKWISGNHLTDDVWTGLFTQPPFTYPKLWEADCSVQPDGLGFWGDKEPDNTGTDLCARFKLSPQGLFTWNCKSEYNIVCEFDKGDPCSPNLTTSIPLVSTTDVMTYGFSSERTSSIAGSQPLLCPCLKTHTSTDKLPIVHRNTTSRYRRSHNSEWGSPDTYTFSSSATFVVVVVVAGFLFVVCDINKLTRLCGESRHGAVETMTS</sequence>
<feature type="chain" id="PRO_5015625428" description="C-type lectin domain-containing protein" evidence="3">
    <location>
        <begin position="32"/>
        <end position="726"/>
    </location>
</feature>
<dbReference type="Proteomes" id="UP000245119">
    <property type="component" value="Linkage Group LG3"/>
</dbReference>
<evidence type="ECO:0000313" key="6">
    <source>
        <dbReference type="Proteomes" id="UP000245119"/>
    </source>
</evidence>
<keyword evidence="6" id="KW-1185">Reference proteome</keyword>
<dbReference type="SUPFAM" id="SSF56436">
    <property type="entry name" value="C-type lectin-like"/>
    <property type="match status" value="2"/>
</dbReference>
<evidence type="ECO:0000256" key="2">
    <source>
        <dbReference type="SAM" id="Phobius"/>
    </source>
</evidence>
<evidence type="ECO:0000256" key="1">
    <source>
        <dbReference type="SAM" id="MobiDB-lite"/>
    </source>
</evidence>
<dbReference type="InterPro" id="IPR016187">
    <property type="entry name" value="CTDL_fold"/>
</dbReference>